<comment type="similarity">
    <text evidence="1">Belongs to the SMC family. SbcC subfamily.</text>
</comment>
<dbReference type="Proteomes" id="UP000012589">
    <property type="component" value="Unassembled WGS sequence"/>
</dbReference>
<dbReference type="Pfam" id="PF13558">
    <property type="entry name" value="SbcC_Walker_B"/>
    <property type="match status" value="1"/>
</dbReference>
<evidence type="ECO:0000256" key="2">
    <source>
        <dbReference type="ARBA" id="ARBA00011322"/>
    </source>
</evidence>
<dbReference type="OrthoDB" id="9795626at2"/>
<dbReference type="EMBL" id="AQFT01000149">
    <property type="protein sequence ID" value="EMZ20158.1"/>
    <property type="molecule type" value="Genomic_DNA"/>
</dbReference>
<evidence type="ECO:0000256" key="3">
    <source>
        <dbReference type="ARBA" id="ARBA00013368"/>
    </source>
</evidence>
<dbReference type="HOGENOM" id="CLU_004785_2_1_9"/>
<dbReference type="SUPFAM" id="SSF52540">
    <property type="entry name" value="P-loop containing nucleoside triphosphate hydrolases"/>
    <property type="match status" value="1"/>
</dbReference>
<accession>N2A158</accession>
<dbReference type="eggNOG" id="COG0419">
    <property type="taxonomic scope" value="Bacteria"/>
</dbReference>
<feature type="coiled-coil region" evidence="4">
    <location>
        <begin position="256"/>
        <end position="524"/>
    </location>
</feature>
<proteinExistence type="inferred from homology"/>
<dbReference type="PATRIC" id="fig|1235802.3.peg.5432"/>
<dbReference type="STRING" id="1235802.C823_05146"/>
<name>N2A158_9FIRM</name>
<evidence type="ECO:0000256" key="4">
    <source>
        <dbReference type="SAM" id="Coils"/>
    </source>
</evidence>
<gene>
    <name evidence="5" type="ORF">C823_05146</name>
</gene>
<comment type="caution">
    <text evidence="5">The sequence shown here is derived from an EMBL/GenBank/DDBJ whole genome shotgun (WGS) entry which is preliminary data.</text>
</comment>
<reference evidence="5 6" key="1">
    <citation type="journal article" date="2014" name="Genome Announc.">
        <title>Draft genome sequences of the altered schaedler flora, a defined bacterial community from gnotobiotic mice.</title>
        <authorList>
            <person name="Wannemuehler M.J."/>
            <person name="Overstreet A.M."/>
            <person name="Ward D.V."/>
            <person name="Phillips G.J."/>
        </authorList>
    </citation>
    <scope>NUCLEOTIDE SEQUENCE [LARGE SCALE GENOMIC DNA]</scope>
    <source>
        <strain evidence="5 6">ASF492</strain>
    </source>
</reference>
<evidence type="ECO:0000256" key="1">
    <source>
        <dbReference type="ARBA" id="ARBA00006930"/>
    </source>
</evidence>
<comment type="subunit">
    <text evidence="2">Heterodimer of SbcC and SbcD.</text>
</comment>
<protein>
    <recommendedName>
        <fullName evidence="3">Nuclease SbcCD subunit C</fullName>
    </recommendedName>
</protein>
<dbReference type="PANTHER" id="PTHR32114">
    <property type="entry name" value="ABC TRANSPORTER ABCH.3"/>
    <property type="match status" value="1"/>
</dbReference>
<dbReference type="eggNOG" id="COG1121">
    <property type="taxonomic scope" value="Bacteria"/>
</dbReference>
<dbReference type="GO" id="GO:0006302">
    <property type="term" value="P:double-strand break repair"/>
    <property type="evidence" value="ECO:0007669"/>
    <property type="project" value="InterPro"/>
</dbReference>
<feature type="coiled-coil region" evidence="4">
    <location>
        <begin position="1056"/>
        <end position="1213"/>
    </location>
</feature>
<feature type="coiled-coil region" evidence="4">
    <location>
        <begin position="980"/>
        <end position="1018"/>
    </location>
</feature>
<feature type="coiled-coil region" evidence="4">
    <location>
        <begin position="860"/>
        <end position="918"/>
    </location>
</feature>
<dbReference type="PANTHER" id="PTHR32114:SF2">
    <property type="entry name" value="ABC TRANSPORTER ABCH.3"/>
    <property type="match status" value="1"/>
</dbReference>
<keyword evidence="4" id="KW-0175">Coiled coil</keyword>
<sequence length="1422" mass="164326">MKPVKLIMSAFGPYAERTEIDFERFGGQGLYLITGDTGAGKTTIFDAIAFALYGEASGDVRRADMFRSKYAKEDEPTFVTFTFDYREKRYTIKRNPEYMRPKGRGKGYTLQRSEAELIYPDERTPVTKAKEVTRAVTELIGLDRRQFTQIAMIAQGDFQKLLLAGTEERSDIFRQIFKTGIYQKLQDQLKAAEKIQWRTYEELKRSMYQYMDGIVCEEENPSAEKMKELRKGKFDGRIAEGLELLGQMCEEDAQALLELDRQTEQLEAAIQKEDQLIGNIHKVREQQETLAANKCLLAQCQPELEAAKERLEQTRQQAQQCAALALEIKEQQDHLTLFEQLQKEKERQQQRQQLYQTESERRMELQTDRQQLEQIIRADTQELETLVSAGEEKARLENEKKELMRMRSQIGRQAQELRQALENRTQIREKLSEEKQNETDTIQKTEELERQVRQLAGCESILAQAKELERRLNEQNDLIKQEAEEQKNKTIAIEKAEAACAEYKEQAQALAVREERRNAKMEQLKNAGEAEIQARHEAAKASDRLRLFREQSQRIAALTKEREQSDDDLQLVRIRSEEHQKQLDLWKSEWEAVKDADSAILKLEQWKTELTERKHTVKLLLQELEQIGRREEELIQTQAAYRAAAKEKAQAACRYQELEQCFLNAQAGLLARGLEEGMACPVCGSKHHPCLAEAPDMAPDKEQLEQEKKQLDEAAVKTERFSLQAGHVVQRLEEQRQRADELSQLLFGVQLPDDRNQCSEMLAEKQQQLKAEETKQKAEAKTAQLHKKKKQELDGFIKAAVEKQQELELLCRQKSEELAAVTGKLGEQRRQLDSSLEQLHLSQCTDGREENTQDILQHISERCEERLQQAQADKKQLEQLRQQAESEEIDKRNINRQIGEEQERLADLKGQWKTLEKQIAADMQKAAAVLTDAETFMVLPPAAYLQTEPDKLTELLQTYRQSLQCRMEKITEEIQRRDMLETQKRNMEQILSSKRQLLQDIEKELEVVKNRKSETKKQLIESLCICRKEELPQLTTVEAALAMADKTEQDLDYKRIQLSDRLLENEKRRIRKQELEENIPKQQTKLRRITDALQQAELALERQKTQNQAGAEKIDALLKQLGTGHKEQAEEKIRVLSERKKMLEDAFQKAQTDYTDHRTKTERLLASIETLQNQLQDAGEAGTVAEEIVRERKERLLQEKAELRKIRDRKKHAHSVNRDIYDKVEEKQEDMIHVENKYIWMRALSNTANGALNGKPKIELETYVQMAYFDRILIRANRRLLTMSSGQYELKREECGSNLKGKAGLELCVIDHYNATQRSVKTLSGGETFEASLSLALGLSDEIQSYAGGIRMDSMFVDEGFGSLDEEALSHAMKALVHLTEGNRLVGVISHVSELKERIDQKILVTKRREKGGGINSVVTVE</sequence>
<dbReference type="InterPro" id="IPR027417">
    <property type="entry name" value="P-loop_NTPase"/>
</dbReference>
<evidence type="ECO:0000313" key="5">
    <source>
        <dbReference type="EMBL" id="EMZ20158.1"/>
    </source>
</evidence>
<dbReference type="Gene3D" id="3.40.50.300">
    <property type="entry name" value="P-loop containing nucleotide triphosphate hydrolases"/>
    <property type="match status" value="2"/>
</dbReference>
<dbReference type="GO" id="GO:0016887">
    <property type="term" value="F:ATP hydrolysis activity"/>
    <property type="evidence" value="ECO:0007669"/>
    <property type="project" value="InterPro"/>
</dbReference>
<keyword evidence="6" id="KW-1185">Reference proteome</keyword>
<evidence type="ECO:0000313" key="6">
    <source>
        <dbReference type="Proteomes" id="UP000012589"/>
    </source>
</evidence>
<feature type="coiled-coil region" evidence="4">
    <location>
        <begin position="755"/>
        <end position="817"/>
    </location>
</feature>
<organism evidence="5 6">
    <name type="scientific">Eubacterium plexicaudatum ASF492</name>
    <dbReference type="NCBI Taxonomy" id="1235802"/>
    <lineage>
        <taxon>Bacteria</taxon>
        <taxon>Bacillati</taxon>
        <taxon>Bacillota</taxon>
        <taxon>Clostridia</taxon>
        <taxon>Eubacteriales</taxon>
        <taxon>Eubacteriaceae</taxon>
        <taxon>Eubacterium</taxon>
    </lineage>
</organism>